<dbReference type="HOGENOM" id="CLU_3027335_0_0_3"/>
<sequence length="55" mass="6207">MLDYLSDCQLSPHRGFQLAWLVHVSQRQIKDFARGLIARQTPQKLTRRGSAGVVG</sequence>
<keyword evidence="2" id="KW-1185">Reference proteome</keyword>
<accession>F4XI55</accession>
<dbReference type="AlphaFoldDB" id="F4XI55"/>
<name>F4XI55_9CYAN</name>
<dbReference type="Proteomes" id="UP000003959">
    <property type="component" value="Unassembled WGS sequence"/>
</dbReference>
<protein>
    <submittedName>
        <fullName evidence="1">Uncharacterized protein</fullName>
    </submittedName>
</protein>
<evidence type="ECO:0000313" key="1">
    <source>
        <dbReference type="EMBL" id="EGJ35761.1"/>
    </source>
</evidence>
<proteinExistence type="predicted"/>
<gene>
    <name evidence="1" type="ORF">LYNGBM3L_00320</name>
</gene>
<dbReference type="EMBL" id="GL890815">
    <property type="protein sequence ID" value="EGJ35761.1"/>
    <property type="molecule type" value="Genomic_DNA"/>
</dbReference>
<organism evidence="1 2">
    <name type="scientific">Moorena producens 3L</name>
    <dbReference type="NCBI Taxonomy" id="489825"/>
    <lineage>
        <taxon>Bacteria</taxon>
        <taxon>Bacillati</taxon>
        <taxon>Cyanobacteriota</taxon>
        <taxon>Cyanophyceae</taxon>
        <taxon>Coleofasciculales</taxon>
        <taxon>Coleofasciculaceae</taxon>
        <taxon>Moorena</taxon>
    </lineage>
</organism>
<reference evidence="2" key="1">
    <citation type="journal article" date="2011" name="Proc. Natl. Acad. Sci. U.S.A.">
        <title>Genomic insights into the physiology and ecology of the marine filamentous cyanobacterium Lyngbya majuscula.</title>
        <authorList>
            <person name="Jones A.C."/>
            <person name="Monroe E.A."/>
            <person name="Podell S."/>
            <person name="Hess W.R."/>
            <person name="Klages S."/>
            <person name="Esquenazi E."/>
            <person name="Niessen S."/>
            <person name="Hoover H."/>
            <person name="Rothmann M."/>
            <person name="Lasken R.S."/>
            <person name="Yates J.R.III."/>
            <person name="Reinhardt R."/>
            <person name="Kube M."/>
            <person name="Burkart M.D."/>
            <person name="Allen E.E."/>
            <person name="Dorrestein P.C."/>
            <person name="Gerwick W.H."/>
            <person name="Gerwick L."/>
        </authorList>
    </citation>
    <scope>NUCLEOTIDE SEQUENCE [LARGE SCALE GENOMIC DNA]</scope>
    <source>
        <strain evidence="2">3L</strain>
    </source>
</reference>
<evidence type="ECO:0000313" key="2">
    <source>
        <dbReference type="Proteomes" id="UP000003959"/>
    </source>
</evidence>